<comment type="caution">
    <text evidence="2">The sequence shown here is derived from an EMBL/GenBank/DDBJ whole genome shotgun (WGS) entry which is preliminary data.</text>
</comment>
<sequence>MSTSGRAKKTRQPPPERSPGHERLLEAVHIASSGDAQGLALASVDERSRQSMAQQALRWTYVLRSRQRWLRDAQVREQHQLDAAETLKLLGLSAADLQALGGADTLVVRVPYRHEALCWEGRVFPWEYVLAAATREQRRADGRKPLTVIRELQVQHEVEGQWRPVPREAVVFPAWKDFRVLFVNALPTELGERWTVDAELKNLAAALPPGVPAPRVLNYPSLDELTAELQARPPHLLHFAGMDSHQGLRELVEAKGDAAWVEPVGWDAASQRMVGLGEICRAAEVIADRQRMVDGLLLRGSNGMPQLVPAQTLALRLASVGRPAYLTTLNVWNSAARLAPMLVAEGATRAALGFQDAFDDSLAEYALTRLWRHLFAGGFDLPAAFAAAWGEVRVLPESVDATGVTLWLDGPVFVDAATHRAHQARASAAAAAAGPPATAEVRCVIKPFDQLNYAVLHNAEPLFEDFVLLCDQPARAEPLDIEVTVHMGSEEARYASRFVLQHVRHNLKRDIHVPLTADVARGVHEAINTSLQVRVRQGDKVLYHDSHRLRLLPVDQWRDNRRDGQWLPSFVLPRDPAVVRAVSQSQRYNRVLRDDPTAGFEGYQCVPDGAVPADGRIDEELLRGVDRQVEAIWATLLHDWQLAYINPPPSYSKQLDSQRLRTPSTVLAERAGTCIDLALLFAACLELVDIYPVVFLLEGHALPGWWRHGSFRDEYMQMTGNYSGAVQANETSSSAANAQVVPWHAGRASWDEVRDLIRQRKLVPIETVRLTEHCGFIEAIEAGVDALCDRADYDSMLDIITARQRQITPLPLLMDMRDAS</sequence>
<proteinExistence type="predicted"/>
<protein>
    <recommendedName>
        <fullName evidence="4">Transglutaminase-like domain-containing protein</fullName>
    </recommendedName>
</protein>
<dbReference type="RefSeq" id="WP_394406288.1">
    <property type="nucleotide sequence ID" value="NZ_JBIGIC010000001.1"/>
</dbReference>
<evidence type="ECO:0000313" key="3">
    <source>
        <dbReference type="Proteomes" id="UP001606134"/>
    </source>
</evidence>
<accession>A0ABW7H6Q4</accession>
<reference evidence="2 3" key="1">
    <citation type="submission" date="2024-08" db="EMBL/GenBank/DDBJ databases">
        <authorList>
            <person name="Lu H."/>
        </authorList>
    </citation>
    <scope>NUCLEOTIDE SEQUENCE [LARGE SCALE GENOMIC DNA]</scope>
    <source>
        <strain evidence="2 3">BYS78W</strain>
    </source>
</reference>
<evidence type="ECO:0008006" key="4">
    <source>
        <dbReference type="Google" id="ProtNLM"/>
    </source>
</evidence>
<feature type="compositionally biased region" description="Basic residues" evidence="1">
    <location>
        <begin position="1"/>
        <end position="11"/>
    </location>
</feature>
<evidence type="ECO:0000256" key="1">
    <source>
        <dbReference type="SAM" id="MobiDB-lite"/>
    </source>
</evidence>
<keyword evidence="3" id="KW-1185">Reference proteome</keyword>
<organism evidence="2 3">
    <name type="scientific">Pelomonas candidula</name>
    <dbReference type="NCBI Taxonomy" id="3299025"/>
    <lineage>
        <taxon>Bacteria</taxon>
        <taxon>Pseudomonadati</taxon>
        <taxon>Pseudomonadota</taxon>
        <taxon>Betaproteobacteria</taxon>
        <taxon>Burkholderiales</taxon>
        <taxon>Sphaerotilaceae</taxon>
        <taxon>Roseateles</taxon>
    </lineage>
</organism>
<gene>
    <name evidence="2" type="ORF">ACG04R_02770</name>
</gene>
<evidence type="ECO:0000313" key="2">
    <source>
        <dbReference type="EMBL" id="MFG6485576.1"/>
    </source>
</evidence>
<dbReference type="EMBL" id="JBIGIC010000001">
    <property type="protein sequence ID" value="MFG6485576.1"/>
    <property type="molecule type" value="Genomic_DNA"/>
</dbReference>
<feature type="region of interest" description="Disordered" evidence="1">
    <location>
        <begin position="1"/>
        <end position="21"/>
    </location>
</feature>
<dbReference type="Proteomes" id="UP001606134">
    <property type="component" value="Unassembled WGS sequence"/>
</dbReference>
<name>A0ABW7H6Q4_9BURK</name>